<feature type="region of interest" description="Disordered" evidence="1">
    <location>
        <begin position="28"/>
        <end position="94"/>
    </location>
</feature>
<gene>
    <name evidence="2" type="ORF">CEXT_608611</name>
</gene>
<proteinExistence type="predicted"/>
<keyword evidence="3" id="KW-1185">Reference proteome</keyword>
<feature type="compositionally biased region" description="Basic and acidic residues" evidence="1">
    <location>
        <begin position="74"/>
        <end position="87"/>
    </location>
</feature>
<sequence>MEQFKEYLNCPSREPILSLQTSWSEIFTTEGPEETASEDGPLSDPRILIPSGEVSQNNHHRVRQVKLIPSTPHPSEKRDEEGGERMNKNITRQT</sequence>
<accession>A0AAV4R6P2</accession>
<name>A0AAV4R6P2_CAEEX</name>
<organism evidence="2 3">
    <name type="scientific">Caerostris extrusa</name>
    <name type="common">Bark spider</name>
    <name type="synonym">Caerostris bankana</name>
    <dbReference type="NCBI Taxonomy" id="172846"/>
    <lineage>
        <taxon>Eukaryota</taxon>
        <taxon>Metazoa</taxon>
        <taxon>Ecdysozoa</taxon>
        <taxon>Arthropoda</taxon>
        <taxon>Chelicerata</taxon>
        <taxon>Arachnida</taxon>
        <taxon>Araneae</taxon>
        <taxon>Araneomorphae</taxon>
        <taxon>Entelegynae</taxon>
        <taxon>Araneoidea</taxon>
        <taxon>Araneidae</taxon>
        <taxon>Caerostris</taxon>
    </lineage>
</organism>
<dbReference type="AlphaFoldDB" id="A0AAV4R6P2"/>
<dbReference type="EMBL" id="BPLR01007357">
    <property type="protein sequence ID" value="GIY16311.1"/>
    <property type="molecule type" value="Genomic_DNA"/>
</dbReference>
<evidence type="ECO:0000313" key="3">
    <source>
        <dbReference type="Proteomes" id="UP001054945"/>
    </source>
</evidence>
<protein>
    <submittedName>
        <fullName evidence="2">Uncharacterized protein</fullName>
    </submittedName>
</protein>
<reference evidence="2 3" key="1">
    <citation type="submission" date="2021-06" db="EMBL/GenBank/DDBJ databases">
        <title>Caerostris extrusa draft genome.</title>
        <authorList>
            <person name="Kono N."/>
            <person name="Arakawa K."/>
        </authorList>
    </citation>
    <scope>NUCLEOTIDE SEQUENCE [LARGE SCALE GENOMIC DNA]</scope>
</reference>
<dbReference type="Proteomes" id="UP001054945">
    <property type="component" value="Unassembled WGS sequence"/>
</dbReference>
<evidence type="ECO:0000256" key="1">
    <source>
        <dbReference type="SAM" id="MobiDB-lite"/>
    </source>
</evidence>
<evidence type="ECO:0000313" key="2">
    <source>
        <dbReference type="EMBL" id="GIY16311.1"/>
    </source>
</evidence>
<comment type="caution">
    <text evidence="2">The sequence shown here is derived from an EMBL/GenBank/DDBJ whole genome shotgun (WGS) entry which is preliminary data.</text>
</comment>